<evidence type="ECO:0000313" key="3">
    <source>
        <dbReference type="Proteomes" id="UP001203297"/>
    </source>
</evidence>
<dbReference type="AlphaFoldDB" id="A0AAD4QPW7"/>
<sequence length="152" mass="16173">MSAVRTAIAKHTRTLSQPLLRRSFYSPFAALQHSPILAKPSSSSGSNNAVETAHEHEREHAQRTLHVVSEPNTADFKYGVPAGAYPNAAPYHPMTPTSNGVQVSAHENVSASSTQSSHIPSSHTRRPQNTAGVGASAAVRFHFAPRGDGAGW</sequence>
<feature type="region of interest" description="Disordered" evidence="1">
    <location>
        <begin position="107"/>
        <end position="135"/>
    </location>
</feature>
<feature type="compositionally biased region" description="Low complexity" evidence="1">
    <location>
        <begin position="110"/>
        <end position="122"/>
    </location>
</feature>
<feature type="compositionally biased region" description="Polar residues" evidence="1">
    <location>
        <begin position="40"/>
        <end position="50"/>
    </location>
</feature>
<feature type="region of interest" description="Disordered" evidence="1">
    <location>
        <begin position="37"/>
        <end position="72"/>
    </location>
</feature>
<comment type="caution">
    <text evidence="2">The sequence shown here is derived from an EMBL/GenBank/DDBJ whole genome shotgun (WGS) entry which is preliminary data.</text>
</comment>
<protein>
    <submittedName>
        <fullName evidence="2">Uncharacterized protein</fullName>
    </submittedName>
</protein>
<keyword evidence="3" id="KW-1185">Reference proteome</keyword>
<evidence type="ECO:0000256" key="1">
    <source>
        <dbReference type="SAM" id="MobiDB-lite"/>
    </source>
</evidence>
<name>A0AAD4QPW7_9AGAM</name>
<dbReference type="Proteomes" id="UP001203297">
    <property type="component" value="Unassembled WGS sequence"/>
</dbReference>
<gene>
    <name evidence="2" type="ORF">B0F90DRAFT_1626107</name>
</gene>
<accession>A0AAD4QPW7</accession>
<proteinExistence type="predicted"/>
<dbReference type="EMBL" id="WTXG01000008">
    <property type="protein sequence ID" value="KAI0303600.1"/>
    <property type="molecule type" value="Genomic_DNA"/>
</dbReference>
<reference evidence="2" key="1">
    <citation type="journal article" date="2022" name="New Phytol.">
        <title>Evolutionary transition to the ectomycorrhizal habit in the genomes of a hyperdiverse lineage of mushroom-forming fungi.</title>
        <authorList>
            <person name="Looney B."/>
            <person name="Miyauchi S."/>
            <person name="Morin E."/>
            <person name="Drula E."/>
            <person name="Courty P.E."/>
            <person name="Kohler A."/>
            <person name="Kuo A."/>
            <person name="LaButti K."/>
            <person name="Pangilinan J."/>
            <person name="Lipzen A."/>
            <person name="Riley R."/>
            <person name="Andreopoulos W."/>
            <person name="He G."/>
            <person name="Johnson J."/>
            <person name="Nolan M."/>
            <person name="Tritt A."/>
            <person name="Barry K.W."/>
            <person name="Grigoriev I.V."/>
            <person name="Nagy L.G."/>
            <person name="Hibbett D."/>
            <person name="Henrissat B."/>
            <person name="Matheny P.B."/>
            <person name="Labbe J."/>
            <person name="Martin F.M."/>
        </authorList>
    </citation>
    <scope>NUCLEOTIDE SEQUENCE</scope>
    <source>
        <strain evidence="2">BPL690</strain>
    </source>
</reference>
<organism evidence="2 3">
    <name type="scientific">Multifurca ochricompacta</name>
    <dbReference type="NCBI Taxonomy" id="376703"/>
    <lineage>
        <taxon>Eukaryota</taxon>
        <taxon>Fungi</taxon>
        <taxon>Dikarya</taxon>
        <taxon>Basidiomycota</taxon>
        <taxon>Agaricomycotina</taxon>
        <taxon>Agaricomycetes</taxon>
        <taxon>Russulales</taxon>
        <taxon>Russulaceae</taxon>
        <taxon>Multifurca</taxon>
    </lineage>
</organism>
<feature type="compositionally biased region" description="Basic and acidic residues" evidence="1">
    <location>
        <begin position="52"/>
        <end position="62"/>
    </location>
</feature>
<evidence type="ECO:0000313" key="2">
    <source>
        <dbReference type="EMBL" id="KAI0303600.1"/>
    </source>
</evidence>